<dbReference type="RefSeq" id="WP_253237578.1">
    <property type="nucleotide sequence ID" value="NZ_JAMYJR010000012.1"/>
</dbReference>
<reference evidence="2 3" key="1">
    <citation type="submission" date="2022-06" db="EMBL/GenBank/DDBJ databases">
        <title>New Species of the Genus Actinoplanes, ActinopZanes ferrugineus.</title>
        <authorList>
            <person name="Ding P."/>
        </authorList>
    </citation>
    <scope>NUCLEOTIDE SEQUENCE [LARGE SCALE GENOMIC DNA]</scope>
    <source>
        <strain evidence="2 3">TRM88003</strain>
    </source>
</reference>
<accession>A0ABT1DNW8</accession>
<keyword evidence="1" id="KW-0812">Transmembrane</keyword>
<evidence type="ECO:0008006" key="4">
    <source>
        <dbReference type="Google" id="ProtNLM"/>
    </source>
</evidence>
<feature type="transmembrane region" description="Helical" evidence="1">
    <location>
        <begin position="401"/>
        <end position="420"/>
    </location>
</feature>
<name>A0ABT1DNW8_9ACTN</name>
<feature type="transmembrane region" description="Helical" evidence="1">
    <location>
        <begin position="191"/>
        <end position="215"/>
    </location>
</feature>
<keyword evidence="3" id="KW-1185">Reference proteome</keyword>
<gene>
    <name evidence="2" type="ORF">M1L60_12680</name>
</gene>
<feature type="transmembrane region" description="Helical" evidence="1">
    <location>
        <begin position="227"/>
        <end position="247"/>
    </location>
</feature>
<dbReference type="EMBL" id="JAMYJR010000012">
    <property type="protein sequence ID" value="MCO8271451.1"/>
    <property type="molecule type" value="Genomic_DNA"/>
</dbReference>
<comment type="caution">
    <text evidence="2">The sequence shown here is derived from an EMBL/GenBank/DDBJ whole genome shotgun (WGS) entry which is preliminary data.</text>
</comment>
<organism evidence="2 3">
    <name type="scientific">Paractinoplanes aksuensis</name>
    <dbReference type="NCBI Taxonomy" id="2939490"/>
    <lineage>
        <taxon>Bacteria</taxon>
        <taxon>Bacillati</taxon>
        <taxon>Actinomycetota</taxon>
        <taxon>Actinomycetes</taxon>
        <taxon>Micromonosporales</taxon>
        <taxon>Micromonosporaceae</taxon>
        <taxon>Paractinoplanes</taxon>
    </lineage>
</organism>
<keyword evidence="1" id="KW-1133">Transmembrane helix</keyword>
<feature type="transmembrane region" description="Helical" evidence="1">
    <location>
        <begin position="20"/>
        <end position="41"/>
    </location>
</feature>
<sequence length="428" mass="46420">MHYFEVVPVAERQTPAQLRLWAGAAVLTATVLLVAACLVMARVQQQARIIGDQTAPQAANAADLYFALSDMDAQVARLVLTTGRDDLAGSNIDALGAYRERGRQIDESLQRSLTGATGDDERALVLGLLHDLGAYRERVWQALTAGPAAAGYYTQATNVLHLDLLPAATSLREAAEERLDTAYGSKRATEVAGVTLAAVLGGLLLILLIGLQVWLARRFRRLFNPALITATVLTALLLVPMAGVLILQGQVLSKARDESLIPFLDLTRARAVSYDASADTSRYLISNRLDVYRQDFDRKADALEAGDSGLPTVAGGPDIGPYYTEQVVERWKAYRAGHEKIVELADSGKKAEAITALTGIRRGDASFDFSYYDAAVAEITAARRDDFDVARRDADILLTGWPFIPAVALGLVILLVPLSVRKRLAEYR</sequence>
<dbReference type="Proteomes" id="UP001523369">
    <property type="component" value="Unassembled WGS sequence"/>
</dbReference>
<evidence type="ECO:0000313" key="2">
    <source>
        <dbReference type="EMBL" id="MCO8271451.1"/>
    </source>
</evidence>
<evidence type="ECO:0000313" key="3">
    <source>
        <dbReference type="Proteomes" id="UP001523369"/>
    </source>
</evidence>
<proteinExistence type="predicted"/>
<protein>
    <recommendedName>
        <fullName evidence="4">Secreted protein</fullName>
    </recommendedName>
</protein>
<evidence type="ECO:0000256" key="1">
    <source>
        <dbReference type="SAM" id="Phobius"/>
    </source>
</evidence>
<keyword evidence="1" id="KW-0472">Membrane</keyword>